<dbReference type="InterPro" id="IPR027935">
    <property type="entry name" value="Di19_C"/>
</dbReference>
<evidence type="ECO:0000256" key="1">
    <source>
        <dbReference type="SAM" id="MobiDB-lite"/>
    </source>
</evidence>
<protein>
    <recommendedName>
        <fullName evidence="2">Di19 C-terminal domain-containing protein</fullName>
    </recommendedName>
</protein>
<dbReference type="EnsemblPlants" id="Kaladp0003s0148.1.v1.1">
    <property type="protein sequence ID" value="Kaladp0003s0148.1.v1.1"/>
    <property type="gene ID" value="Kaladp0003s0148.v1.1"/>
</dbReference>
<organism evidence="3 4">
    <name type="scientific">Kalanchoe fedtschenkoi</name>
    <name type="common">Lavender scallops</name>
    <name type="synonym">South American air plant</name>
    <dbReference type="NCBI Taxonomy" id="63787"/>
    <lineage>
        <taxon>Eukaryota</taxon>
        <taxon>Viridiplantae</taxon>
        <taxon>Streptophyta</taxon>
        <taxon>Embryophyta</taxon>
        <taxon>Tracheophyta</taxon>
        <taxon>Spermatophyta</taxon>
        <taxon>Magnoliopsida</taxon>
        <taxon>eudicotyledons</taxon>
        <taxon>Gunneridae</taxon>
        <taxon>Pentapetalae</taxon>
        <taxon>Saxifragales</taxon>
        <taxon>Crassulaceae</taxon>
        <taxon>Kalanchoe</taxon>
    </lineage>
</organism>
<proteinExistence type="predicted"/>
<dbReference type="OMA" id="ESKYTEP"/>
<evidence type="ECO:0000313" key="3">
    <source>
        <dbReference type="EnsemblPlants" id="Kaladp0003s0148.1.v1.1"/>
    </source>
</evidence>
<reference evidence="3" key="1">
    <citation type="submission" date="2021-01" db="UniProtKB">
        <authorList>
            <consortium name="EnsemblPlants"/>
        </authorList>
    </citation>
    <scope>IDENTIFICATION</scope>
</reference>
<feature type="domain" description="Di19 C-terminal" evidence="2">
    <location>
        <begin position="19"/>
        <end position="119"/>
    </location>
</feature>
<sequence length="125" mass="14124">MIKIQVKLKLMKDQDETTLSLLKEFRDEHMKSVIGSSCSTSFPDMAPDPLLSSFMYSMPVDFDSSAVQPTHIAVSSVEKENSEENLLKRNPEPSPQLSDKDQQENARRCQFVQGMLCSTFLGDDF</sequence>
<feature type="compositionally biased region" description="Basic and acidic residues" evidence="1">
    <location>
        <begin position="77"/>
        <end position="91"/>
    </location>
</feature>
<dbReference type="AlphaFoldDB" id="A0A7N0R9Y0"/>
<dbReference type="Gramene" id="Kaladp0003s0148.1.v1.1">
    <property type="protein sequence ID" value="Kaladp0003s0148.1.v1.1"/>
    <property type="gene ID" value="Kaladp0003s0148.v1.1"/>
</dbReference>
<dbReference type="Proteomes" id="UP000594263">
    <property type="component" value="Unplaced"/>
</dbReference>
<dbReference type="Pfam" id="PF14571">
    <property type="entry name" value="Di19_C"/>
    <property type="match status" value="1"/>
</dbReference>
<name>A0A7N0R9Y0_KALFE</name>
<keyword evidence="4" id="KW-1185">Reference proteome</keyword>
<evidence type="ECO:0000313" key="4">
    <source>
        <dbReference type="Proteomes" id="UP000594263"/>
    </source>
</evidence>
<accession>A0A7N0R9Y0</accession>
<dbReference type="PANTHER" id="PTHR31875:SF25">
    <property type="entry name" value="PROTEIN DEHYDRATION-INDUCED 19 HOMOLOG 2"/>
    <property type="match status" value="1"/>
</dbReference>
<evidence type="ECO:0000259" key="2">
    <source>
        <dbReference type="Pfam" id="PF14571"/>
    </source>
</evidence>
<dbReference type="PANTHER" id="PTHR31875">
    <property type="entry name" value="PROTEIN DEHYDRATION-INDUCED 19"/>
    <property type="match status" value="1"/>
</dbReference>
<feature type="region of interest" description="Disordered" evidence="1">
    <location>
        <begin position="75"/>
        <end position="105"/>
    </location>
</feature>
<dbReference type="InterPro" id="IPR033347">
    <property type="entry name" value="Di19"/>
</dbReference>